<dbReference type="RefSeq" id="WP_183547578.1">
    <property type="nucleotide sequence ID" value="NZ_BMQT01000005.1"/>
</dbReference>
<organism evidence="3 4">
    <name type="scientific">Nocardioides albus</name>
    <dbReference type="NCBI Taxonomy" id="1841"/>
    <lineage>
        <taxon>Bacteria</taxon>
        <taxon>Bacillati</taxon>
        <taxon>Actinomycetota</taxon>
        <taxon>Actinomycetes</taxon>
        <taxon>Propionibacteriales</taxon>
        <taxon>Nocardioidaceae</taxon>
        <taxon>Nocardioides</taxon>
    </lineage>
</organism>
<protein>
    <recommendedName>
        <fullName evidence="1">UPF0311 protein FHS12_003522</fullName>
    </recommendedName>
</protein>
<evidence type="ECO:0000256" key="2">
    <source>
        <dbReference type="SAM" id="SignalP"/>
    </source>
</evidence>
<comment type="similarity">
    <text evidence="1">Belongs to the UPF0311 family.</text>
</comment>
<gene>
    <name evidence="3" type="ORF">FHS12_003522</name>
</gene>
<keyword evidence="2" id="KW-0732">Signal</keyword>
<feature type="chain" id="PRO_5031272652" description="UPF0311 protein FHS12_003522" evidence="2">
    <location>
        <begin position="30"/>
        <end position="195"/>
    </location>
</feature>
<dbReference type="InterPro" id="IPR006311">
    <property type="entry name" value="TAT_signal"/>
</dbReference>
<keyword evidence="4" id="KW-1185">Reference proteome</keyword>
<dbReference type="Pfam" id="PF11578">
    <property type="entry name" value="DUF3237"/>
    <property type="match status" value="1"/>
</dbReference>
<evidence type="ECO:0000256" key="1">
    <source>
        <dbReference type="HAMAP-Rule" id="MF_00775"/>
    </source>
</evidence>
<dbReference type="Gene3D" id="2.40.160.20">
    <property type="match status" value="1"/>
</dbReference>
<evidence type="ECO:0000313" key="3">
    <source>
        <dbReference type="EMBL" id="MBB3090564.1"/>
    </source>
</evidence>
<dbReference type="AlphaFoldDB" id="A0A7W5F9Q9"/>
<dbReference type="PANTHER" id="PTHR37315:SF1">
    <property type="entry name" value="UPF0311 PROTEIN BLR7842"/>
    <property type="match status" value="1"/>
</dbReference>
<dbReference type="PANTHER" id="PTHR37315">
    <property type="entry name" value="UPF0311 PROTEIN BLR7842"/>
    <property type="match status" value="1"/>
</dbReference>
<reference evidence="3 4" key="1">
    <citation type="submission" date="2020-08" db="EMBL/GenBank/DDBJ databases">
        <title>Genomic Encyclopedia of Type Strains, Phase III (KMG-III): the genomes of soil and plant-associated and newly described type strains.</title>
        <authorList>
            <person name="Whitman W."/>
        </authorList>
    </citation>
    <scope>NUCLEOTIDE SEQUENCE [LARGE SCALE GENOMIC DNA]</scope>
    <source>
        <strain evidence="3 4">CECT 3302</strain>
    </source>
</reference>
<proteinExistence type="inferred from homology"/>
<accession>A0A7W5F9Q9</accession>
<name>A0A7W5F9Q9_9ACTN</name>
<feature type="signal peptide" evidence="2">
    <location>
        <begin position="1"/>
        <end position="29"/>
    </location>
</feature>
<dbReference type="Proteomes" id="UP000577707">
    <property type="component" value="Unassembled WGS sequence"/>
</dbReference>
<dbReference type="PROSITE" id="PS51318">
    <property type="entry name" value="TAT"/>
    <property type="match status" value="1"/>
</dbReference>
<dbReference type="EMBL" id="JACHXG010000007">
    <property type="protein sequence ID" value="MBB3090564.1"/>
    <property type="molecule type" value="Genomic_DNA"/>
</dbReference>
<dbReference type="InterPro" id="IPR020915">
    <property type="entry name" value="UPF0311"/>
</dbReference>
<evidence type="ECO:0000313" key="4">
    <source>
        <dbReference type="Proteomes" id="UP000577707"/>
    </source>
</evidence>
<sequence length="195" mass="20669">MAGIDRRTVLGAAGLAAGIVATGASTATAAEGAVKGGRKPLTEAEFERLVSSVPMDQIGLELAYESVVDIEPSMVLGTGPWGERWMVPITGGRFAGPRIQGTVLPGGADRQVMRRDGVKQLEARYELQTDDGAVLAVVNNVIIDAAETPRYARSWLTIAAPDGPHAWLNRRVLVGTLGSLRPQRDAVLIRVFALT</sequence>
<comment type="caution">
    <text evidence="3">The sequence shown here is derived from an EMBL/GenBank/DDBJ whole genome shotgun (WGS) entry which is preliminary data.</text>
</comment>
<dbReference type="HAMAP" id="MF_00775">
    <property type="entry name" value="UPF0311"/>
    <property type="match status" value="1"/>
</dbReference>